<organism evidence="1 2">
    <name type="scientific">Neophaeococcomyces mojaviensis</name>
    <dbReference type="NCBI Taxonomy" id="3383035"/>
    <lineage>
        <taxon>Eukaryota</taxon>
        <taxon>Fungi</taxon>
        <taxon>Dikarya</taxon>
        <taxon>Ascomycota</taxon>
        <taxon>Pezizomycotina</taxon>
        <taxon>Eurotiomycetes</taxon>
        <taxon>Chaetothyriomycetidae</taxon>
        <taxon>Chaetothyriales</taxon>
        <taxon>Chaetothyriales incertae sedis</taxon>
        <taxon>Neophaeococcomyces</taxon>
    </lineage>
</organism>
<evidence type="ECO:0000313" key="1">
    <source>
        <dbReference type="EMBL" id="KAJ9657924.1"/>
    </source>
</evidence>
<evidence type="ECO:0000313" key="2">
    <source>
        <dbReference type="Proteomes" id="UP001172386"/>
    </source>
</evidence>
<dbReference type="Proteomes" id="UP001172386">
    <property type="component" value="Unassembled WGS sequence"/>
</dbReference>
<keyword evidence="2" id="KW-1185">Reference proteome</keyword>
<gene>
    <name evidence="1" type="ORF">H2198_004007</name>
</gene>
<dbReference type="EMBL" id="JAPDRQ010000057">
    <property type="protein sequence ID" value="KAJ9657924.1"/>
    <property type="molecule type" value="Genomic_DNA"/>
</dbReference>
<accession>A0ACC3A9R8</accession>
<comment type="caution">
    <text evidence="1">The sequence shown here is derived from an EMBL/GenBank/DDBJ whole genome shotgun (WGS) entry which is preliminary data.</text>
</comment>
<name>A0ACC3A9R8_9EURO</name>
<reference evidence="1" key="1">
    <citation type="submission" date="2022-10" db="EMBL/GenBank/DDBJ databases">
        <title>Culturing micro-colonial fungi from biological soil crusts in the Mojave desert and describing Neophaeococcomyces mojavensis, and introducing the new genera and species Taxawa tesnikishii.</title>
        <authorList>
            <person name="Kurbessoian T."/>
            <person name="Stajich J.E."/>
        </authorList>
    </citation>
    <scope>NUCLEOTIDE SEQUENCE</scope>
    <source>
        <strain evidence="1">JES_112</strain>
    </source>
</reference>
<proteinExistence type="predicted"/>
<protein>
    <submittedName>
        <fullName evidence="1">Uncharacterized protein</fullName>
    </submittedName>
</protein>
<sequence length="544" mass="59413">MSEDMKSNVHTHMERIPSESSKNDLAKVNTIGTVKLTDGDIVYIPAPTSDPQDPLNMPAWQKLVVTVIVSIFSTLGLSLVSGFGGLLGFYIPTYAAAGKTYADITALMTYPSLFMGIGNLIGMPLAVAVGRRSVMLGSTIILVVSAILCSTAKNYEWHLAARSVLGLAAGQSEALVPLIVQEIYFLHERSKGLMVQQTIQVILTAIWVLFASPIAGKITPQWWYGLGAALAAVQLIATFFLLPETKYARPLEAFQEVQPDAEGGDIESDPARLSSRANICTQRPALDFVTYAPRTLKSDMRMWVGKPEWKLIYKVLKETFTVMLFPNVFWAMCLNGLTLGANVAIGITYGTVITSAPYNWSQSSTSYVNCGQIVTALLALPLLGYGSDLLIKWKANRNGGIHEPENRLLPLFFPIIIGIFTAILYGQGAAHPERYHWFNVVWAVAAYYFTFVGANITAITYLLDSYPARSGSLLVVICAFRGIISFGVIYGIAPFVHTAGYDGMFNTFGGLTAALGLLAIPIYFFGKRIRGFTARWAMDSSRSE</sequence>